<keyword evidence="5 7" id="KW-0472">Membrane</keyword>
<feature type="region of interest" description="Disordered" evidence="6">
    <location>
        <begin position="242"/>
        <end position="270"/>
    </location>
</feature>
<evidence type="ECO:0000313" key="9">
    <source>
        <dbReference type="Proteomes" id="UP000481861"/>
    </source>
</evidence>
<keyword evidence="3" id="KW-0256">Endoplasmic reticulum</keyword>
<gene>
    <name evidence="8" type="ORF">BDV95DRAFT_478778</name>
</gene>
<evidence type="ECO:0000256" key="4">
    <source>
        <dbReference type="ARBA" id="ARBA00022989"/>
    </source>
</evidence>
<evidence type="ECO:0000256" key="7">
    <source>
        <dbReference type="SAM" id="Phobius"/>
    </source>
</evidence>
<feature type="transmembrane region" description="Helical" evidence="7">
    <location>
        <begin position="192"/>
        <end position="211"/>
    </location>
</feature>
<evidence type="ECO:0000256" key="2">
    <source>
        <dbReference type="ARBA" id="ARBA00022692"/>
    </source>
</evidence>
<dbReference type="PANTHER" id="PTHR31394">
    <property type="entry name" value="TRANSMEMBRANE PROTEIN 199"/>
    <property type="match status" value="1"/>
</dbReference>
<evidence type="ECO:0000313" key="8">
    <source>
        <dbReference type="EMBL" id="KAF2878138.1"/>
    </source>
</evidence>
<reference evidence="8 9" key="1">
    <citation type="submission" date="2020-01" db="EMBL/GenBank/DDBJ databases">
        <authorList>
            <consortium name="DOE Joint Genome Institute"/>
            <person name="Haridas S."/>
            <person name="Albert R."/>
            <person name="Binder M."/>
            <person name="Bloem J."/>
            <person name="Labutti K."/>
            <person name="Salamov A."/>
            <person name="Andreopoulos B."/>
            <person name="Baker S.E."/>
            <person name="Barry K."/>
            <person name="Bills G."/>
            <person name="Bluhm B.H."/>
            <person name="Cannon C."/>
            <person name="Castanera R."/>
            <person name="Culley D.E."/>
            <person name="Daum C."/>
            <person name="Ezra D."/>
            <person name="Gonzalez J.B."/>
            <person name="Henrissat B."/>
            <person name="Kuo A."/>
            <person name="Liang C."/>
            <person name="Lipzen A."/>
            <person name="Lutzoni F."/>
            <person name="Magnuson J."/>
            <person name="Mondo S."/>
            <person name="Nolan M."/>
            <person name="Ohm R."/>
            <person name="Pangilinan J."/>
            <person name="Park H.-J.H."/>
            <person name="Ramirez L."/>
            <person name="Alfaro M."/>
            <person name="Sun H."/>
            <person name="Tritt A."/>
            <person name="Yoshinaga Y."/>
            <person name="Zwiers L.-H.L."/>
            <person name="Turgeon B.G."/>
            <person name="Goodwin S.B."/>
            <person name="Spatafora J.W."/>
            <person name="Crous P.W."/>
            <person name="Grigoriev I.V."/>
        </authorList>
    </citation>
    <scope>NUCLEOTIDE SEQUENCE [LARGE SCALE GENOMIC DNA]</scope>
    <source>
        <strain evidence="8 9">CBS 611.86</strain>
    </source>
</reference>
<keyword evidence="4 7" id="KW-1133">Transmembrane helix</keyword>
<sequence length="270" mass="30165">MTPAAARAIAEAARIAEPELLKLQLASEPSLDAPKPGNPISHGQLIDVSRLLKKHANKLESHDGDASVDYRLDTLLKGSQVYNPPPPQKKEPTAGYKALMARLRAEEEAREYDRMTNPRPAAETFSQRFPSSSFDQPISIGADYTVEEDDVTYAEVHRQIILIINVLVSIIACSVFFWVAARHWSVPKRLGLSMGGSGIVAIAEVVVYSGYVRRIREAKAMERKRPEVKEVIESWIINGGYKQEKKQESLSSISKDKTDDGIRYRKGKHR</sequence>
<dbReference type="PANTHER" id="PTHR31394:SF1">
    <property type="entry name" value="TRANSMEMBRANE PROTEIN 199"/>
    <property type="match status" value="1"/>
</dbReference>
<feature type="transmembrane region" description="Helical" evidence="7">
    <location>
        <begin position="160"/>
        <end position="180"/>
    </location>
</feature>
<evidence type="ECO:0000256" key="1">
    <source>
        <dbReference type="ARBA" id="ARBA00004477"/>
    </source>
</evidence>
<proteinExistence type="predicted"/>
<organism evidence="8 9">
    <name type="scientific">Massariosphaeria phaeospora</name>
    <dbReference type="NCBI Taxonomy" id="100035"/>
    <lineage>
        <taxon>Eukaryota</taxon>
        <taxon>Fungi</taxon>
        <taxon>Dikarya</taxon>
        <taxon>Ascomycota</taxon>
        <taxon>Pezizomycotina</taxon>
        <taxon>Dothideomycetes</taxon>
        <taxon>Pleosporomycetidae</taxon>
        <taxon>Pleosporales</taxon>
        <taxon>Pleosporales incertae sedis</taxon>
        <taxon>Massariosphaeria</taxon>
    </lineage>
</organism>
<comment type="subcellular location">
    <subcellularLocation>
        <location evidence="1">Endoplasmic reticulum membrane</location>
        <topology evidence="1">Multi-pass membrane protein</topology>
    </subcellularLocation>
</comment>
<dbReference type="Proteomes" id="UP000481861">
    <property type="component" value="Unassembled WGS sequence"/>
</dbReference>
<protein>
    <submittedName>
        <fullName evidence="8">Endoplasmic reticulum-based factor for assembly of V-ATPase-domain-containing protein</fullName>
    </submittedName>
</protein>
<comment type="caution">
    <text evidence="8">The sequence shown here is derived from an EMBL/GenBank/DDBJ whole genome shotgun (WGS) entry which is preliminary data.</text>
</comment>
<keyword evidence="2 7" id="KW-0812">Transmembrane</keyword>
<dbReference type="InterPro" id="IPR021013">
    <property type="entry name" value="ATPase_Vma12"/>
</dbReference>
<dbReference type="GO" id="GO:0070072">
    <property type="term" value="P:vacuolar proton-transporting V-type ATPase complex assembly"/>
    <property type="evidence" value="ECO:0007669"/>
    <property type="project" value="InterPro"/>
</dbReference>
<dbReference type="EMBL" id="JAADJZ010000001">
    <property type="protein sequence ID" value="KAF2878138.1"/>
    <property type="molecule type" value="Genomic_DNA"/>
</dbReference>
<evidence type="ECO:0000256" key="3">
    <source>
        <dbReference type="ARBA" id="ARBA00022824"/>
    </source>
</evidence>
<evidence type="ECO:0000256" key="6">
    <source>
        <dbReference type="SAM" id="MobiDB-lite"/>
    </source>
</evidence>
<accession>A0A7C8MGS9</accession>
<dbReference type="GO" id="GO:0005789">
    <property type="term" value="C:endoplasmic reticulum membrane"/>
    <property type="evidence" value="ECO:0007669"/>
    <property type="project" value="UniProtKB-SubCell"/>
</dbReference>
<dbReference type="Pfam" id="PF11712">
    <property type="entry name" value="Vma12"/>
    <property type="match status" value="1"/>
</dbReference>
<dbReference type="AlphaFoldDB" id="A0A7C8MGS9"/>
<name>A0A7C8MGS9_9PLEO</name>
<evidence type="ECO:0000256" key="5">
    <source>
        <dbReference type="ARBA" id="ARBA00023136"/>
    </source>
</evidence>
<keyword evidence="9" id="KW-1185">Reference proteome</keyword>
<dbReference type="OrthoDB" id="19981at2759"/>
<feature type="compositionally biased region" description="Basic and acidic residues" evidence="6">
    <location>
        <begin position="242"/>
        <end position="263"/>
    </location>
</feature>